<dbReference type="PROSITE" id="PS51462">
    <property type="entry name" value="NUDIX"/>
    <property type="match status" value="1"/>
</dbReference>
<evidence type="ECO:0000256" key="1">
    <source>
        <dbReference type="ARBA" id="ARBA00022801"/>
    </source>
</evidence>
<keyword evidence="4" id="KW-1185">Reference proteome</keyword>
<dbReference type="PATRIC" id="fig|889306.3.peg.1636"/>
<dbReference type="EMBL" id="JXRP01000013">
    <property type="protein sequence ID" value="KIL48182.1"/>
    <property type="molecule type" value="Genomic_DNA"/>
</dbReference>
<sequence length="148" mass="17431">MVRSPLVKRKVLAYITRENDGRRELLVFKHRDHPEAGLQVPGGTVEDTELLIDALYREVEEECGLTREELHLLGKLHKQMYYAEDREKYYERNFFHLEVTTETDDEWEHIVAGDGEDGGLHFQFQWAPIKQLKDYLADDQDNAVEWLA</sequence>
<dbReference type="Gene3D" id="3.90.79.10">
    <property type="entry name" value="Nucleoside Triphosphate Pyrophosphohydrolase"/>
    <property type="match status" value="1"/>
</dbReference>
<dbReference type="InterPro" id="IPR015797">
    <property type="entry name" value="NUDIX_hydrolase-like_dom_sf"/>
</dbReference>
<dbReference type="AlphaFoldDB" id="A0A0C2VH31"/>
<reference evidence="3 4" key="1">
    <citation type="submission" date="2015-01" db="EMBL/GenBank/DDBJ databases">
        <title>Genome sequencing of Jeotgalibacillus soli.</title>
        <authorList>
            <person name="Goh K.M."/>
            <person name="Chan K.-G."/>
            <person name="Yaakop A.S."/>
            <person name="Ee R."/>
            <person name="Gan H.M."/>
            <person name="Chan C.S."/>
        </authorList>
    </citation>
    <scope>NUCLEOTIDE SEQUENCE [LARGE SCALE GENOMIC DNA]</scope>
    <source>
        <strain evidence="3 4">P9</strain>
    </source>
</reference>
<dbReference type="InterPro" id="IPR020084">
    <property type="entry name" value="NUDIX_hydrolase_CS"/>
</dbReference>
<evidence type="ECO:0000313" key="4">
    <source>
        <dbReference type="Proteomes" id="UP000031938"/>
    </source>
</evidence>
<comment type="caution">
    <text evidence="3">The sequence shown here is derived from an EMBL/GenBank/DDBJ whole genome shotgun (WGS) entry which is preliminary data.</text>
</comment>
<evidence type="ECO:0000259" key="2">
    <source>
        <dbReference type="PROSITE" id="PS51462"/>
    </source>
</evidence>
<dbReference type="PROSITE" id="PS00893">
    <property type="entry name" value="NUDIX_BOX"/>
    <property type="match status" value="1"/>
</dbReference>
<organism evidence="3 4">
    <name type="scientific">Jeotgalibacillus soli</name>
    <dbReference type="NCBI Taxonomy" id="889306"/>
    <lineage>
        <taxon>Bacteria</taxon>
        <taxon>Bacillati</taxon>
        <taxon>Bacillota</taxon>
        <taxon>Bacilli</taxon>
        <taxon>Bacillales</taxon>
        <taxon>Caryophanaceae</taxon>
        <taxon>Jeotgalibacillus</taxon>
    </lineage>
</organism>
<dbReference type="OrthoDB" id="2661124at2"/>
<keyword evidence="1 3" id="KW-0378">Hydrolase</keyword>
<proteinExistence type="predicted"/>
<dbReference type="SUPFAM" id="SSF55811">
    <property type="entry name" value="Nudix"/>
    <property type="match status" value="1"/>
</dbReference>
<dbReference type="GO" id="GO:0016787">
    <property type="term" value="F:hydrolase activity"/>
    <property type="evidence" value="ECO:0007669"/>
    <property type="project" value="UniProtKB-KW"/>
</dbReference>
<dbReference type="RefSeq" id="WP_041087796.1">
    <property type="nucleotide sequence ID" value="NZ_JXRP01000013.1"/>
</dbReference>
<gene>
    <name evidence="3" type="ORF">KP78_16290</name>
</gene>
<accession>A0A0C2VH31</accession>
<evidence type="ECO:0000313" key="3">
    <source>
        <dbReference type="EMBL" id="KIL48182.1"/>
    </source>
</evidence>
<protein>
    <submittedName>
        <fullName evidence="3">NUDIX hydrolase</fullName>
    </submittedName>
</protein>
<dbReference type="InterPro" id="IPR000086">
    <property type="entry name" value="NUDIX_hydrolase_dom"/>
</dbReference>
<dbReference type="STRING" id="889306.KP78_16290"/>
<name>A0A0C2VH31_9BACL</name>
<feature type="domain" description="Nudix hydrolase" evidence="2">
    <location>
        <begin position="6"/>
        <end position="148"/>
    </location>
</feature>
<dbReference type="Proteomes" id="UP000031938">
    <property type="component" value="Unassembled WGS sequence"/>
</dbReference>
<dbReference type="CDD" id="cd04663">
    <property type="entry name" value="NUDIX_Hydrolase"/>
    <property type="match status" value="1"/>
</dbReference>
<dbReference type="Pfam" id="PF00293">
    <property type="entry name" value="NUDIX"/>
    <property type="match status" value="1"/>
</dbReference>